<protein>
    <submittedName>
        <fullName evidence="1">Heterokaryon incompatibility protein</fullName>
    </submittedName>
</protein>
<dbReference type="STRING" id="1213859.L2FH18"/>
<accession>L2FH18</accession>
<name>L2FH18_COLFN</name>
<organism evidence="1">
    <name type="scientific">Colletotrichum fructicola (strain Nara gc5)</name>
    <name type="common">Anthracnose fungus</name>
    <name type="synonym">Colletotrichum gloeosporioides (strain Nara gc5)</name>
    <dbReference type="NCBI Taxonomy" id="1213859"/>
    <lineage>
        <taxon>Eukaryota</taxon>
        <taxon>Fungi</taxon>
        <taxon>Dikarya</taxon>
        <taxon>Ascomycota</taxon>
        <taxon>Pezizomycotina</taxon>
        <taxon>Sordariomycetes</taxon>
        <taxon>Hypocreomycetidae</taxon>
        <taxon>Glomerellales</taxon>
        <taxon>Glomerellaceae</taxon>
        <taxon>Colletotrichum</taxon>
        <taxon>Colletotrichum gloeosporioides species complex</taxon>
    </lineage>
</organism>
<sequence length="69" mass="8168">MSTITYRQGLSGQEIRLLRLLPGEWLEDLAAEFTRRFNKIIVNRHVHFITFNLDRALRALRRTTESIVI</sequence>
<dbReference type="AlphaFoldDB" id="L2FH18"/>
<reference evidence="1" key="1">
    <citation type="submission" date="2012-08" db="EMBL/GenBank/DDBJ databases">
        <title>Genome analysis of Colletotrichum orbiculare and Colletotrichum fructicola.</title>
        <authorList>
            <person name="Gan P.H.P."/>
            <person name="Ikeda K."/>
            <person name="Irieda H."/>
            <person name="Narusaka M."/>
            <person name="O'Connell R.J."/>
            <person name="Narusaka Y."/>
            <person name="Takano Y."/>
            <person name="Kubo Y."/>
            <person name="Shirasu K."/>
        </authorList>
    </citation>
    <scope>NUCLEOTIDE SEQUENCE</scope>
    <source>
        <strain evidence="1">Nara gc5</strain>
    </source>
</reference>
<gene>
    <name evidence="1" type="ORF">CGGC5_13365</name>
</gene>
<evidence type="ECO:0000313" key="1">
    <source>
        <dbReference type="EMBL" id="ELA25465.1"/>
    </source>
</evidence>
<dbReference type="HOGENOM" id="CLU_2775795_0_0_1"/>
<dbReference type="EMBL" id="KB021142">
    <property type="protein sequence ID" value="ELA25465.1"/>
    <property type="molecule type" value="Genomic_DNA"/>
</dbReference>
<proteinExistence type="predicted"/>